<comment type="similarity">
    <text evidence="1">Belongs to the short-chain dehydrogenases/reductases (SDR) family.</text>
</comment>
<dbReference type="SUPFAM" id="SSF51735">
    <property type="entry name" value="NAD(P)-binding Rossmann-fold domains"/>
    <property type="match status" value="1"/>
</dbReference>
<keyword evidence="2" id="KW-0560">Oxidoreductase</keyword>
<evidence type="ECO:0008006" key="6">
    <source>
        <dbReference type="Google" id="ProtNLM"/>
    </source>
</evidence>
<dbReference type="PANTHER" id="PTHR44196:SF1">
    <property type="entry name" value="DEHYDROGENASE_REDUCTASE SDR FAMILY MEMBER 7B"/>
    <property type="match status" value="1"/>
</dbReference>
<evidence type="ECO:0000313" key="4">
    <source>
        <dbReference type="EMBL" id="BDZ45211.1"/>
    </source>
</evidence>
<proteinExistence type="inferred from homology"/>
<dbReference type="InterPro" id="IPR036291">
    <property type="entry name" value="NAD(P)-bd_dom_sf"/>
</dbReference>
<feature type="region of interest" description="Disordered" evidence="3">
    <location>
        <begin position="99"/>
        <end position="127"/>
    </location>
</feature>
<dbReference type="Gene3D" id="3.40.50.720">
    <property type="entry name" value="NAD(P)-binding Rossmann-like Domain"/>
    <property type="match status" value="1"/>
</dbReference>
<evidence type="ECO:0000256" key="1">
    <source>
        <dbReference type="ARBA" id="ARBA00006484"/>
    </source>
</evidence>
<name>A0ABM8GAH3_9MICO</name>
<dbReference type="PANTHER" id="PTHR44196">
    <property type="entry name" value="DEHYDROGENASE/REDUCTASE SDR FAMILY MEMBER 7B"/>
    <property type="match status" value="1"/>
</dbReference>
<keyword evidence="5" id="KW-1185">Reference proteome</keyword>
<dbReference type="PRINTS" id="PR00081">
    <property type="entry name" value="GDHRDH"/>
</dbReference>
<dbReference type="InterPro" id="IPR002347">
    <property type="entry name" value="SDR_fam"/>
</dbReference>
<feature type="compositionally biased region" description="Low complexity" evidence="3">
    <location>
        <begin position="103"/>
        <end position="120"/>
    </location>
</feature>
<protein>
    <recommendedName>
        <fullName evidence="6">Short subunit dehydrogenase</fullName>
    </recommendedName>
</protein>
<gene>
    <name evidence="4" type="ORF">GCM10025866_11200</name>
</gene>
<evidence type="ECO:0000256" key="3">
    <source>
        <dbReference type="SAM" id="MobiDB-lite"/>
    </source>
</evidence>
<dbReference type="Pfam" id="PF00106">
    <property type="entry name" value="adh_short"/>
    <property type="match status" value="1"/>
</dbReference>
<evidence type="ECO:0000256" key="2">
    <source>
        <dbReference type="ARBA" id="ARBA00023002"/>
    </source>
</evidence>
<organism evidence="4 5">
    <name type="scientific">Naasia aerilata</name>
    <dbReference type="NCBI Taxonomy" id="1162966"/>
    <lineage>
        <taxon>Bacteria</taxon>
        <taxon>Bacillati</taxon>
        <taxon>Actinomycetota</taxon>
        <taxon>Actinomycetes</taxon>
        <taxon>Micrococcales</taxon>
        <taxon>Microbacteriaceae</taxon>
        <taxon>Naasia</taxon>
    </lineage>
</organism>
<dbReference type="EMBL" id="AP027731">
    <property type="protein sequence ID" value="BDZ45211.1"/>
    <property type="molecule type" value="Genomic_DNA"/>
</dbReference>
<accession>A0ABM8GAH3</accession>
<sequence>MSRSQRVAVITGASSGIGRATALRFADAGWSVVLASRRGPALTELAEECTARGGRATAVPTDVTVHAEVQALADAAVAAYGRIDVWVNNAAVSVFAPSSRCRSTTSGGCSMSTSSATSTAPAQLSRS</sequence>
<dbReference type="Proteomes" id="UP001321498">
    <property type="component" value="Chromosome"/>
</dbReference>
<evidence type="ECO:0000313" key="5">
    <source>
        <dbReference type="Proteomes" id="UP001321498"/>
    </source>
</evidence>
<reference evidence="5" key="1">
    <citation type="journal article" date="2019" name="Int. J. Syst. Evol. Microbiol.">
        <title>The Global Catalogue of Microorganisms (GCM) 10K type strain sequencing project: providing services to taxonomists for standard genome sequencing and annotation.</title>
        <authorList>
            <consortium name="The Broad Institute Genomics Platform"/>
            <consortium name="The Broad Institute Genome Sequencing Center for Infectious Disease"/>
            <person name="Wu L."/>
            <person name="Ma J."/>
        </authorList>
    </citation>
    <scope>NUCLEOTIDE SEQUENCE [LARGE SCALE GENOMIC DNA]</scope>
    <source>
        <strain evidence="5">NBRC 108725</strain>
    </source>
</reference>